<dbReference type="PANTHER" id="PTHR43817:SF1">
    <property type="entry name" value="HYDROLASE, FAMILY 43, PUTATIVE (AFU_ORTHOLOGUE AFUA_3G01660)-RELATED"/>
    <property type="match status" value="1"/>
</dbReference>
<evidence type="ECO:0000256" key="5">
    <source>
        <dbReference type="RuleBase" id="RU361187"/>
    </source>
</evidence>
<dbReference type="GO" id="GO:0004553">
    <property type="term" value="F:hydrolase activity, hydrolyzing O-glycosyl compounds"/>
    <property type="evidence" value="ECO:0007669"/>
    <property type="project" value="InterPro"/>
</dbReference>
<evidence type="ECO:0000256" key="3">
    <source>
        <dbReference type="ARBA" id="ARBA00022801"/>
    </source>
</evidence>
<dbReference type="SUPFAM" id="SSF75005">
    <property type="entry name" value="Arabinanase/levansucrase/invertase"/>
    <property type="match status" value="1"/>
</dbReference>
<reference evidence="6 7" key="1">
    <citation type="submission" date="2020-07" db="EMBL/GenBank/DDBJ databases">
        <authorList>
            <person name="Zhuang K."/>
            <person name="Ran Y."/>
        </authorList>
    </citation>
    <scope>NUCLEOTIDE SEQUENCE [LARGE SCALE GENOMIC DNA]</scope>
    <source>
        <strain evidence="6 7">WCH-YHL-001</strain>
    </source>
</reference>
<dbReference type="RefSeq" id="WP_181581092.1">
    <property type="nucleotide sequence ID" value="NZ_CP059399.1"/>
</dbReference>
<dbReference type="EMBL" id="CP059399">
    <property type="protein sequence ID" value="QLY29890.1"/>
    <property type="molecule type" value="Genomic_DNA"/>
</dbReference>
<keyword evidence="4 5" id="KW-0326">Glycosidase</keyword>
<accession>A0A7D6VHS8</accession>
<keyword evidence="2" id="KW-0732">Signal</keyword>
<evidence type="ECO:0000313" key="6">
    <source>
        <dbReference type="EMBL" id="QLY29890.1"/>
    </source>
</evidence>
<protein>
    <submittedName>
        <fullName evidence="6">Glycoside hydrolase family 43 protein</fullName>
    </submittedName>
</protein>
<dbReference type="InterPro" id="IPR006710">
    <property type="entry name" value="Glyco_hydro_43"/>
</dbReference>
<proteinExistence type="inferred from homology"/>
<dbReference type="Proteomes" id="UP000515512">
    <property type="component" value="Chromosome"/>
</dbReference>
<dbReference type="CDD" id="cd18820">
    <property type="entry name" value="GH43_LbAraf43-like"/>
    <property type="match status" value="1"/>
</dbReference>
<comment type="similarity">
    <text evidence="1 5">Belongs to the glycosyl hydrolase 43 family.</text>
</comment>
<keyword evidence="7" id="KW-1185">Reference proteome</keyword>
<organism evidence="6 7">
    <name type="scientific">Nocardia huaxiensis</name>
    <dbReference type="NCBI Taxonomy" id="2755382"/>
    <lineage>
        <taxon>Bacteria</taxon>
        <taxon>Bacillati</taxon>
        <taxon>Actinomycetota</taxon>
        <taxon>Actinomycetes</taxon>
        <taxon>Mycobacteriales</taxon>
        <taxon>Nocardiaceae</taxon>
        <taxon>Nocardia</taxon>
    </lineage>
</organism>
<name>A0A7D6VHS8_9NOCA</name>
<gene>
    <name evidence="6" type="ORF">H0264_32535</name>
</gene>
<keyword evidence="3 5" id="KW-0378">Hydrolase</keyword>
<dbReference type="GO" id="GO:0005975">
    <property type="term" value="P:carbohydrate metabolic process"/>
    <property type="evidence" value="ECO:0007669"/>
    <property type="project" value="InterPro"/>
</dbReference>
<dbReference type="AlphaFoldDB" id="A0A7D6VHS8"/>
<evidence type="ECO:0000256" key="2">
    <source>
        <dbReference type="ARBA" id="ARBA00022729"/>
    </source>
</evidence>
<dbReference type="Gene3D" id="2.115.10.20">
    <property type="entry name" value="Glycosyl hydrolase domain, family 43"/>
    <property type="match status" value="1"/>
</dbReference>
<dbReference type="InterPro" id="IPR023296">
    <property type="entry name" value="Glyco_hydro_beta-prop_sf"/>
</dbReference>
<dbReference type="Pfam" id="PF04616">
    <property type="entry name" value="Glyco_hydro_43"/>
    <property type="match status" value="1"/>
</dbReference>
<evidence type="ECO:0000256" key="4">
    <source>
        <dbReference type="ARBA" id="ARBA00023295"/>
    </source>
</evidence>
<evidence type="ECO:0000256" key="1">
    <source>
        <dbReference type="ARBA" id="ARBA00009865"/>
    </source>
</evidence>
<dbReference type="PANTHER" id="PTHR43817">
    <property type="entry name" value="GLYCOSYL HYDROLASE"/>
    <property type="match status" value="1"/>
</dbReference>
<evidence type="ECO:0000313" key="7">
    <source>
        <dbReference type="Proteomes" id="UP000515512"/>
    </source>
</evidence>
<dbReference type="KEGG" id="nhu:H0264_32535"/>
<sequence length="354" mass="38214">MVGWRTLLGSLGAVFLLNTPLSVPQAVALESHVEEFANPVLGAGADPSIAYHQGRFHLVQGDFYNDDNIVIRSSETLGGLGAADPVVVWRHPECPEQACTKIWAPEIQHIGDRWWIYFAGQENDSHETHRMYALRSAGDDPTGPYEFAGQLNLPGGLAIDGVYLPYQGQGYYLWSCLNPEDQLVQEICAVRMTDPMTPAGDRVTIATPTAAWETVPNTVGLLINEAPQPLFAPDGRLYVTYSANASFDDTYRLGLLALTPGGDPMDPTAWTKSGGPVLPGGPGAIAPGHNGFLTVDGRPWITYHARLEPGTGWAGRSIRVQPMAFGPDNRPRFGMALGPDAPIVVGRNDSVSDR</sequence>